<dbReference type="STRING" id="111015.AXF14_07615"/>
<feature type="compositionally biased region" description="Polar residues" evidence="1">
    <location>
        <begin position="15"/>
        <end position="27"/>
    </location>
</feature>
<proteinExistence type="predicted"/>
<protein>
    <submittedName>
        <fullName evidence="2">Uncharacterized protein</fullName>
    </submittedName>
</protein>
<evidence type="ECO:0000256" key="1">
    <source>
        <dbReference type="SAM" id="MobiDB-lite"/>
    </source>
</evidence>
<name>A0A0X8JEQ1_ACTRD</name>
<evidence type="ECO:0000313" key="3">
    <source>
        <dbReference type="Proteomes" id="UP000065220"/>
    </source>
</evidence>
<reference evidence="3" key="1">
    <citation type="submission" date="2016-02" db="EMBL/GenBank/DDBJ databases">
        <authorList>
            <person name="Holder M.E."/>
            <person name="Ajami N.J."/>
            <person name="Petrosino J.F."/>
        </authorList>
    </citation>
    <scope>NUCLEOTIDE SEQUENCE [LARGE SCALE GENOMIC DNA]</scope>
    <source>
        <strain evidence="3">CCUG 36733</strain>
    </source>
</reference>
<evidence type="ECO:0000313" key="2">
    <source>
        <dbReference type="EMBL" id="AMD87474.1"/>
    </source>
</evidence>
<organism evidence="2 3">
    <name type="scientific">Actinomyces radicidentis</name>
    <dbReference type="NCBI Taxonomy" id="111015"/>
    <lineage>
        <taxon>Bacteria</taxon>
        <taxon>Bacillati</taxon>
        <taxon>Actinomycetota</taxon>
        <taxon>Actinomycetes</taxon>
        <taxon>Actinomycetales</taxon>
        <taxon>Actinomycetaceae</taxon>
        <taxon>Actinomyces</taxon>
    </lineage>
</organism>
<keyword evidence="3" id="KW-1185">Reference proteome</keyword>
<dbReference type="Proteomes" id="UP000065220">
    <property type="component" value="Chromosome"/>
</dbReference>
<sequence length="78" mass="7817">MTTPKASTPVPPGSSTPMIAMTATSPETCGRAARPPETMSAPATSAVRSEVRRASAPASGPATPEASCATAMTRLTRS</sequence>
<accession>A0A0X8JEQ1</accession>
<gene>
    <name evidence="2" type="ORF">AXF14_07615</name>
</gene>
<dbReference type="EMBL" id="CP014228">
    <property type="protein sequence ID" value="AMD87474.1"/>
    <property type="molecule type" value="Genomic_DNA"/>
</dbReference>
<dbReference type="AlphaFoldDB" id="A0A0X8JEQ1"/>
<feature type="region of interest" description="Disordered" evidence="1">
    <location>
        <begin position="1"/>
        <end position="78"/>
    </location>
</feature>
<dbReference type="KEGG" id="ard:AXF14_07615"/>